<accession>A0A4C1VHX6</accession>
<dbReference type="EMBL" id="BGZK01000335">
    <property type="protein sequence ID" value="GBP37524.1"/>
    <property type="molecule type" value="Genomic_DNA"/>
</dbReference>
<sequence length="115" mass="13473">MHWGKKRLSVASNPRLFRVAVRFRYEDDVRVDKVKKKLHRSSSSPVWERRGASSRGIFNLESYVSISDTKKKITRILRVRVQKALRPLMLFYTATLTHYAAGKKKHQEPSFKSLL</sequence>
<protein>
    <submittedName>
        <fullName evidence="1">Uncharacterized protein</fullName>
    </submittedName>
</protein>
<keyword evidence="2" id="KW-1185">Reference proteome</keyword>
<name>A0A4C1VHX6_EUMVA</name>
<gene>
    <name evidence="1" type="ORF">EVAR_28776_1</name>
</gene>
<evidence type="ECO:0000313" key="2">
    <source>
        <dbReference type="Proteomes" id="UP000299102"/>
    </source>
</evidence>
<dbReference type="AlphaFoldDB" id="A0A4C1VHX6"/>
<proteinExistence type="predicted"/>
<comment type="caution">
    <text evidence="1">The sequence shown here is derived from an EMBL/GenBank/DDBJ whole genome shotgun (WGS) entry which is preliminary data.</text>
</comment>
<dbReference type="Proteomes" id="UP000299102">
    <property type="component" value="Unassembled WGS sequence"/>
</dbReference>
<organism evidence="1 2">
    <name type="scientific">Eumeta variegata</name>
    <name type="common">Bagworm moth</name>
    <name type="synonym">Eumeta japonica</name>
    <dbReference type="NCBI Taxonomy" id="151549"/>
    <lineage>
        <taxon>Eukaryota</taxon>
        <taxon>Metazoa</taxon>
        <taxon>Ecdysozoa</taxon>
        <taxon>Arthropoda</taxon>
        <taxon>Hexapoda</taxon>
        <taxon>Insecta</taxon>
        <taxon>Pterygota</taxon>
        <taxon>Neoptera</taxon>
        <taxon>Endopterygota</taxon>
        <taxon>Lepidoptera</taxon>
        <taxon>Glossata</taxon>
        <taxon>Ditrysia</taxon>
        <taxon>Tineoidea</taxon>
        <taxon>Psychidae</taxon>
        <taxon>Oiketicinae</taxon>
        <taxon>Eumeta</taxon>
    </lineage>
</organism>
<evidence type="ECO:0000313" key="1">
    <source>
        <dbReference type="EMBL" id="GBP37524.1"/>
    </source>
</evidence>
<reference evidence="1 2" key="1">
    <citation type="journal article" date="2019" name="Commun. Biol.">
        <title>The bagworm genome reveals a unique fibroin gene that provides high tensile strength.</title>
        <authorList>
            <person name="Kono N."/>
            <person name="Nakamura H."/>
            <person name="Ohtoshi R."/>
            <person name="Tomita M."/>
            <person name="Numata K."/>
            <person name="Arakawa K."/>
        </authorList>
    </citation>
    <scope>NUCLEOTIDE SEQUENCE [LARGE SCALE GENOMIC DNA]</scope>
</reference>